<dbReference type="Proteomes" id="UP000321617">
    <property type="component" value="Unassembled WGS sequence"/>
</dbReference>
<evidence type="ECO:0000256" key="3">
    <source>
        <dbReference type="ARBA" id="ARBA00022723"/>
    </source>
</evidence>
<dbReference type="InterPro" id="IPR024079">
    <property type="entry name" value="MetalloPept_cat_dom_sf"/>
</dbReference>
<dbReference type="Pfam" id="PF05572">
    <property type="entry name" value="Peptidase_M43"/>
    <property type="match status" value="1"/>
</dbReference>
<dbReference type="EMBL" id="VLLL01000005">
    <property type="protein sequence ID" value="TWJ15225.1"/>
    <property type="molecule type" value="Genomic_DNA"/>
</dbReference>
<keyword evidence="7" id="KW-0482">Metalloprotease</keyword>
<keyword evidence="4" id="KW-0732">Signal</keyword>
<feature type="domain" description="Peptidase M43 pregnancy-associated plasma-A" evidence="9">
    <location>
        <begin position="150"/>
        <end position="293"/>
    </location>
</feature>
<name>A0A562VBG4_9ACTN</name>
<dbReference type="PANTHER" id="PTHR47466:SF1">
    <property type="entry name" value="METALLOPROTEASE MEP1 (AFU_ORTHOLOGUE AFUA_1G07730)-RELATED"/>
    <property type="match status" value="1"/>
</dbReference>
<dbReference type="RefSeq" id="WP_211354284.1">
    <property type="nucleotide sequence ID" value="NZ_BAABIJ010000001.1"/>
</dbReference>
<sequence length="317" mass="34613">MTDESDTVRWCATMPVHHRLLRTTPEYALRRRRIEEDAERRRRIERARRREAVTIPVVVHVVWNADEENVSDAQILSQLQVLNDDFNRANADVDTVPEPFRPLVAEARVRFRLAETDPQGAATTGVVRVRTDHTGFGPDDAVKSTATGGADAWPADRYLNVWVCRLTDGLLGYAQFPGGPAETDGVVVSYRAFGTTGTATAPFDGGRTTVHEVGHWLNLRHIWGDDGEGCAGSDFVTDTPNQAGPSSGVPRFPKVSCDNAPHGDLFVNFMDYSDDACTVMFTHGQAGRMDACLAGPRSSFAAASRPPEPVAEPEPAA</sequence>
<evidence type="ECO:0000313" key="11">
    <source>
        <dbReference type="Proteomes" id="UP000321617"/>
    </source>
</evidence>
<reference evidence="10 11" key="1">
    <citation type="journal article" date="2013" name="Stand. Genomic Sci.">
        <title>Genomic Encyclopedia of Type Strains, Phase I: The one thousand microbial genomes (KMG-I) project.</title>
        <authorList>
            <person name="Kyrpides N.C."/>
            <person name="Woyke T."/>
            <person name="Eisen J.A."/>
            <person name="Garrity G."/>
            <person name="Lilburn T.G."/>
            <person name="Beck B.J."/>
            <person name="Whitman W.B."/>
            <person name="Hugenholtz P."/>
            <person name="Klenk H.P."/>
        </authorList>
    </citation>
    <scope>NUCLEOTIDE SEQUENCE [LARGE SCALE GENOMIC DNA]</scope>
    <source>
        <strain evidence="10 11">DSM 45044</strain>
    </source>
</reference>
<keyword evidence="8" id="KW-1015">Disulfide bond</keyword>
<evidence type="ECO:0000259" key="9">
    <source>
        <dbReference type="Pfam" id="PF05572"/>
    </source>
</evidence>
<comment type="caution">
    <text evidence="10">The sequence shown here is derived from an EMBL/GenBank/DDBJ whole genome shotgun (WGS) entry which is preliminary data.</text>
</comment>
<keyword evidence="3" id="KW-0479">Metal-binding</keyword>
<dbReference type="SUPFAM" id="SSF55486">
    <property type="entry name" value="Metalloproteases ('zincins'), catalytic domain"/>
    <property type="match status" value="1"/>
</dbReference>
<dbReference type="GO" id="GO:0006508">
    <property type="term" value="P:proteolysis"/>
    <property type="evidence" value="ECO:0007669"/>
    <property type="project" value="UniProtKB-KW"/>
</dbReference>
<keyword evidence="2" id="KW-0645">Protease</keyword>
<evidence type="ECO:0000256" key="2">
    <source>
        <dbReference type="ARBA" id="ARBA00022670"/>
    </source>
</evidence>
<keyword evidence="5" id="KW-0378">Hydrolase</keyword>
<dbReference type="AlphaFoldDB" id="A0A562VBG4"/>
<dbReference type="GO" id="GO:0046872">
    <property type="term" value="F:metal ion binding"/>
    <property type="evidence" value="ECO:0007669"/>
    <property type="project" value="UniProtKB-KW"/>
</dbReference>
<dbReference type="Gene3D" id="3.40.390.10">
    <property type="entry name" value="Collagenase (Catalytic Domain)"/>
    <property type="match status" value="1"/>
</dbReference>
<dbReference type="CDD" id="cd04275">
    <property type="entry name" value="ZnMc_pappalysin_like"/>
    <property type="match status" value="1"/>
</dbReference>
<evidence type="ECO:0000313" key="10">
    <source>
        <dbReference type="EMBL" id="TWJ15225.1"/>
    </source>
</evidence>
<proteinExistence type="inferred from homology"/>
<keyword evidence="11" id="KW-1185">Reference proteome</keyword>
<dbReference type="InterPro" id="IPR008754">
    <property type="entry name" value="Peptidase_M43"/>
</dbReference>
<gene>
    <name evidence="10" type="ORF">LX16_0925</name>
</gene>
<evidence type="ECO:0000256" key="4">
    <source>
        <dbReference type="ARBA" id="ARBA00022729"/>
    </source>
</evidence>
<protein>
    <submittedName>
        <fullName evidence="10">Pregnancy-associated plasma protein-A</fullName>
    </submittedName>
</protein>
<evidence type="ECO:0000256" key="7">
    <source>
        <dbReference type="ARBA" id="ARBA00023049"/>
    </source>
</evidence>
<evidence type="ECO:0000256" key="5">
    <source>
        <dbReference type="ARBA" id="ARBA00022801"/>
    </source>
</evidence>
<keyword evidence="6" id="KW-0862">Zinc</keyword>
<comment type="similarity">
    <text evidence="1">Belongs to the peptidase M43B family.</text>
</comment>
<dbReference type="GO" id="GO:0008237">
    <property type="term" value="F:metallopeptidase activity"/>
    <property type="evidence" value="ECO:0007669"/>
    <property type="project" value="UniProtKB-KW"/>
</dbReference>
<accession>A0A562VBG4</accession>
<evidence type="ECO:0000256" key="8">
    <source>
        <dbReference type="ARBA" id="ARBA00023157"/>
    </source>
</evidence>
<dbReference type="PANTHER" id="PTHR47466">
    <property type="match status" value="1"/>
</dbReference>
<evidence type="ECO:0000256" key="6">
    <source>
        <dbReference type="ARBA" id="ARBA00022833"/>
    </source>
</evidence>
<organism evidence="10 11">
    <name type="scientific">Stackebrandtia albiflava</name>
    <dbReference type="NCBI Taxonomy" id="406432"/>
    <lineage>
        <taxon>Bacteria</taxon>
        <taxon>Bacillati</taxon>
        <taxon>Actinomycetota</taxon>
        <taxon>Actinomycetes</taxon>
        <taxon>Glycomycetales</taxon>
        <taxon>Glycomycetaceae</taxon>
        <taxon>Stackebrandtia</taxon>
    </lineage>
</organism>
<evidence type="ECO:0000256" key="1">
    <source>
        <dbReference type="ARBA" id="ARBA00008721"/>
    </source>
</evidence>